<reference evidence="7 8" key="1">
    <citation type="submission" date="2018-03" db="EMBL/GenBank/DDBJ databases">
        <authorList>
            <person name="Guldener U."/>
        </authorList>
    </citation>
    <scope>NUCLEOTIDE SEQUENCE [LARGE SCALE GENOMIC DNA]</scope>
    <source>
        <strain evidence="7 8">DAOM196992</strain>
    </source>
</reference>
<feature type="signal peptide" evidence="6">
    <location>
        <begin position="1"/>
        <end position="29"/>
    </location>
</feature>
<sequence>MAARRSTPARTHALAVALVASASASAVSAREYNGILKYQPSIPGNAVIGAVYTLLAAVFFYYVWRHKTKWALCLPIGAACSAVGFFIRCALDPDTVTTGIYATMMLLVVLSPAAFLAFNYLLYGRWIAALDPDFGRQPLSDRQAQKNRKWYHRRRDGPLLERSHYSLLPPRLVGRFFIWSDVFTFLIQSAAGGIQASADADYKKAQLGDNLFLAGVTLQGISYLVFTLLIVVAVFRMRKLGGAQRSSRFLPANHPIMKMFFLFLFSSLCIIIRSVYRIVEFSQGYDGYLNRHEIYLFLLDALPLILAIGTWVAIWPSTLLDKGAQRVREDLQLTSVESGELKANPPSPPMVATR</sequence>
<keyword evidence="2 5" id="KW-0812">Transmembrane</keyword>
<protein>
    <recommendedName>
        <fullName evidence="9">RTA1-domain-containing protein</fullName>
    </recommendedName>
</protein>
<feature type="transmembrane region" description="Helical" evidence="5">
    <location>
        <begin position="211"/>
        <end position="235"/>
    </location>
</feature>
<comment type="subcellular location">
    <subcellularLocation>
        <location evidence="1">Membrane</location>
        <topology evidence="1">Multi-pass membrane protein</topology>
    </subcellularLocation>
</comment>
<evidence type="ECO:0000256" key="1">
    <source>
        <dbReference type="ARBA" id="ARBA00004141"/>
    </source>
</evidence>
<keyword evidence="8" id="KW-1185">Reference proteome</keyword>
<evidence type="ECO:0000256" key="6">
    <source>
        <dbReference type="SAM" id="SignalP"/>
    </source>
</evidence>
<evidence type="ECO:0000256" key="5">
    <source>
        <dbReference type="SAM" id="Phobius"/>
    </source>
</evidence>
<feature type="transmembrane region" description="Helical" evidence="5">
    <location>
        <begin position="45"/>
        <end position="63"/>
    </location>
</feature>
<accession>A0A5C3EXW8</accession>
<proteinExistence type="predicted"/>
<feature type="transmembrane region" description="Helical" evidence="5">
    <location>
        <begin position="256"/>
        <end position="276"/>
    </location>
</feature>
<dbReference type="PANTHER" id="PTHR31465:SF1">
    <property type="entry name" value="PROTEIN RTA1-RELATED"/>
    <property type="match status" value="1"/>
</dbReference>
<dbReference type="Proteomes" id="UP000323386">
    <property type="component" value="Unassembled WGS sequence"/>
</dbReference>
<name>A0A5C3EXW8_9BASI</name>
<evidence type="ECO:0000256" key="4">
    <source>
        <dbReference type="ARBA" id="ARBA00023136"/>
    </source>
</evidence>
<evidence type="ECO:0000313" key="8">
    <source>
        <dbReference type="Proteomes" id="UP000323386"/>
    </source>
</evidence>
<dbReference type="AlphaFoldDB" id="A0A5C3EXW8"/>
<dbReference type="PANTHER" id="PTHR31465">
    <property type="entry name" value="PROTEIN RTA1-RELATED"/>
    <property type="match status" value="1"/>
</dbReference>
<dbReference type="GO" id="GO:0016020">
    <property type="term" value="C:membrane"/>
    <property type="evidence" value="ECO:0007669"/>
    <property type="project" value="UniProtKB-SubCell"/>
</dbReference>
<feature type="transmembrane region" description="Helical" evidence="5">
    <location>
        <begin position="70"/>
        <end position="87"/>
    </location>
</feature>
<organism evidence="7 8">
    <name type="scientific">Pseudozyma flocculosa</name>
    <dbReference type="NCBI Taxonomy" id="84751"/>
    <lineage>
        <taxon>Eukaryota</taxon>
        <taxon>Fungi</taxon>
        <taxon>Dikarya</taxon>
        <taxon>Basidiomycota</taxon>
        <taxon>Ustilaginomycotina</taxon>
        <taxon>Ustilaginomycetes</taxon>
        <taxon>Ustilaginales</taxon>
        <taxon>Ustilaginaceae</taxon>
        <taxon>Pseudozyma</taxon>
    </lineage>
</organism>
<feature type="chain" id="PRO_5022932348" description="RTA1-domain-containing protein" evidence="6">
    <location>
        <begin position="30"/>
        <end position="354"/>
    </location>
</feature>
<dbReference type="Pfam" id="PF04479">
    <property type="entry name" value="RTA1"/>
    <property type="match status" value="2"/>
</dbReference>
<evidence type="ECO:0000313" key="7">
    <source>
        <dbReference type="EMBL" id="SPO36730.1"/>
    </source>
</evidence>
<dbReference type="InterPro" id="IPR007568">
    <property type="entry name" value="RTA1"/>
</dbReference>
<feature type="transmembrane region" description="Helical" evidence="5">
    <location>
        <begin position="99"/>
        <end position="122"/>
    </location>
</feature>
<dbReference type="OrthoDB" id="3358017at2759"/>
<evidence type="ECO:0008006" key="9">
    <source>
        <dbReference type="Google" id="ProtNLM"/>
    </source>
</evidence>
<keyword evidence="4 5" id="KW-0472">Membrane</keyword>
<feature type="transmembrane region" description="Helical" evidence="5">
    <location>
        <begin position="296"/>
        <end position="316"/>
    </location>
</feature>
<gene>
    <name evidence="7" type="ORF">PSFLO_02201</name>
</gene>
<feature type="transmembrane region" description="Helical" evidence="5">
    <location>
        <begin position="172"/>
        <end position="191"/>
    </location>
</feature>
<dbReference type="EMBL" id="OOIP01000005">
    <property type="protein sequence ID" value="SPO36730.1"/>
    <property type="molecule type" value="Genomic_DNA"/>
</dbReference>
<evidence type="ECO:0000256" key="3">
    <source>
        <dbReference type="ARBA" id="ARBA00022989"/>
    </source>
</evidence>
<keyword evidence="6" id="KW-0732">Signal</keyword>
<keyword evidence="3 5" id="KW-1133">Transmembrane helix</keyword>
<evidence type="ECO:0000256" key="2">
    <source>
        <dbReference type="ARBA" id="ARBA00022692"/>
    </source>
</evidence>